<evidence type="ECO:0000313" key="1">
    <source>
        <dbReference type="Proteomes" id="UP000887565"/>
    </source>
</evidence>
<dbReference type="WBParaSite" id="nRc.2.0.1.t24286-RA">
    <property type="protein sequence ID" value="nRc.2.0.1.t24286-RA"/>
    <property type="gene ID" value="nRc.2.0.1.g24286"/>
</dbReference>
<proteinExistence type="predicted"/>
<dbReference type="AlphaFoldDB" id="A0A915JFG0"/>
<reference evidence="2" key="1">
    <citation type="submission" date="2022-11" db="UniProtKB">
        <authorList>
            <consortium name="WormBaseParasite"/>
        </authorList>
    </citation>
    <scope>IDENTIFICATION</scope>
</reference>
<name>A0A915JFG0_ROMCU</name>
<sequence length="109" mass="12327">MVESTTAKISTRTMPEGFCPGKCAEKLDKDLDVGSLTDMSRLRDLLKSPMAFKSNLSDMIVQICKNGYKNFKPCLANCPKSDDIEIMLISLRPLDYICRDHLQGHRFPE</sequence>
<accession>A0A915JFG0</accession>
<organism evidence="1 2">
    <name type="scientific">Romanomermis culicivorax</name>
    <name type="common">Nematode worm</name>
    <dbReference type="NCBI Taxonomy" id="13658"/>
    <lineage>
        <taxon>Eukaryota</taxon>
        <taxon>Metazoa</taxon>
        <taxon>Ecdysozoa</taxon>
        <taxon>Nematoda</taxon>
        <taxon>Enoplea</taxon>
        <taxon>Dorylaimia</taxon>
        <taxon>Mermithida</taxon>
        <taxon>Mermithoidea</taxon>
        <taxon>Mermithidae</taxon>
        <taxon>Romanomermis</taxon>
    </lineage>
</organism>
<dbReference type="Proteomes" id="UP000887565">
    <property type="component" value="Unplaced"/>
</dbReference>
<evidence type="ECO:0000313" key="2">
    <source>
        <dbReference type="WBParaSite" id="nRc.2.0.1.t24286-RA"/>
    </source>
</evidence>
<protein>
    <submittedName>
        <fullName evidence="2">Uncharacterized protein</fullName>
    </submittedName>
</protein>
<keyword evidence="1" id="KW-1185">Reference proteome</keyword>